<feature type="domain" description="AAA+ ATPase" evidence="4">
    <location>
        <begin position="335"/>
        <end position="478"/>
    </location>
</feature>
<keyword evidence="3" id="KW-0347">Helicase</keyword>
<dbReference type="Gene3D" id="1.10.10.2220">
    <property type="match status" value="1"/>
</dbReference>
<dbReference type="Pfam" id="PF14490">
    <property type="entry name" value="HHH_RecD2"/>
    <property type="match status" value="1"/>
</dbReference>
<dbReference type="GO" id="GO:0043139">
    <property type="term" value="F:5'-3' DNA helicase activity"/>
    <property type="evidence" value="ECO:0007669"/>
    <property type="project" value="UniProtKB-UniRule"/>
</dbReference>
<evidence type="ECO:0000256" key="3">
    <source>
        <dbReference type="HAMAP-Rule" id="MF_01488"/>
    </source>
</evidence>
<proteinExistence type="inferred from homology"/>
<dbReference type="Proteomes" id="UP000245720">
    <property type="component" value="Unassembled WGS sequence"/>
</dbReference>
<dbReference type="InterPro" id="IPR027417">
    <property type="entry name" value="P-loop_NTPase"/>
</dbReference>
<organism evidence="5 6">
    <name type="scientific">Ruminococcus flavefaciens</name>
    <dbReference type="NCBI Taxonomy" id="1265"/>
    <lineage>
        <taxon>Bacteria</taxon>
        <taxon>Bacillati</taxon>
        <taxon>Bacillota</taxon>
        <taxon>Clostridia</taxon>
        <taxon>Eubacteriales</taxon>
        <taxon>Oscillospiraceae</taxon>
        <taxon>Ruminococcus</taxon>
    </lineage>
</organism>
<dbReference type="EMBL" id="QGDI01000001">
    <property type="protein sequence ID" value="PWJ15542.1"/>
    <property type="molecule type" value="Genomic_DNA"/>
</dbReference>
<dbReference type="SMART" id="SM00382">
    <property type="entry name" value="AAA"/>
    <property type="match status" value="1"/>
</dbReference>
<protein>
    <recommendedName>
        <fullName evidence="3">ATP-dependent RecD2 DNA helicase</fullName>
        <ecNumber evidence="3">5.6.2.3</ecNumber>
    </recommendedName>
    <alternativeName>
        <fullName evidence="3">DNA 5'-3' helicase subunit RecD2</fullName>
    </alternativeName>
</protein>
<comment type="caution">
    <text evidence="5">The sequence shown here is derived from an EMBL/GenBank/DDBJ whole genome shotgun (WGS) entry which is preliminary data.</text>
</comment>
<evidence type="ECO:0000313" key="5">
    <source>
        <dbReference type="EMBL" id="PWJ15542.1"/>
    </source>
</evidence>
<comment type="similarity">
    <text evidence="3">Belongs to the RecD family. RecD2 subfamily.</text>
</comment>
<dbReference type="STRING" id="1265.SAMN02910280_0483"/>
<dbReference type="CDD" id="cd18809">
    <property type="entry name" value="SF1_C_RecD"/>
    <property type="match status" value="1"/>
</dbReference>
<dbReference type="InterPro" id="IPR027785">
    <property type="entry name" value="UvrD-like_helicase_C"/>
</dbReference>
<keyword evidence="3" id="KW-0238">DNA-binding</keyword>
<dbReference type="GO" id="GO:0009338">
    <property type="term" value="C:exodeoxyribonuclease V complex"/>
    <property type="evidence" value="ECO:0007669"/>
    <property type="project" value="TreeGrafter"/>
</dbReference>
<dbReference type="EC" id="5.6.2.3" evidence="3"/>
<dbReference type="InterPro" id="IPR041451">
    <property type="entry name" value="RecD2_SH13"/>
</dbReference>
<sequence length="742" mass="82954">MEHEVLHIEGTVENVLYKNENNGYIVLDLDAGGELITVVGELGDIEEGEGLILEGSYISHPRFGTQFSAVYCERKLPETVVNIEKYLASGAVKGIGPGLAKKIVDVFGDRTLDIMENAPFRLAEIKGISPKKCEEIAAEAQKLFCLRNLMSFLSQYEVKSRFAMNTYRKFGSDAMTLLKLNPYLLCGDAIELDFGKADTIAHDMHIARNDSKRIIAGVQYILRANAGIGHTCLPLEVLAKKTQDTLGVSESDFYSAYNAALEDNELFEYIKGEIEFVYLPDYFYAESFIADRIHILKNFSSPEDFNYDLLINIEEEEHNIKYEKLQRQAITTAVSRGLMVLTGGPGTGKTTTLNAIISIFEKKGMRVLLAAPTGRAAKRMSDLAGCEAKTIHRLLEVVYDSGDRLTFAHNENNPLDCDVLIIDEMSMVDVVLFEKLLRAVRLGCRLIMVGDSDQLPSVGAGNLLGDIIDSGIVPVTELKEIFRQAQQSCIVTNAHRIVAGEYPDLTRKDSDFFFFKRTDYQQALKLIVDLAKTRLPKAYNYSPTEDIQVLTPSRKGVTGTVELNKLLQDELNPPAKNKQEKKGYVYTYREGDKVMQTRNNYDITWSKDGEQGAGIFNGDIGRIISIDNRSSLAVIDFDGRKATYTFDLLSQVDLAYAVTVHKSQGCEFEAVILPIMGGFDKLCYRNLLYTAVTRAKKLLILIGSEENINKMVDNNKRTRRYTCLRHMLAGAAKQKSSSPFEQ</sequence>
<dbReference type="InterPro" id="IPR050534">
    <property type="entry name" value="Coronavir_polyprotein_1ab"/>
</dbReference>
<dbReference type="GO" id="GO:0005524">
    <property type="term" value="F:ATP binding"/>
    <property type="evidence" value="ECO:0007669"/>
    <property type="project" value="UniProtKB-UniRule"/>
</dbReference>
<evidence type="ECO:0000259" key="4">
    <source>
        <dbReference type="SMART" id="SM00382"/>
    </source>
</evidence>
<dbReference type="PANTHER" id="PTHR43788">
    <property type="entry name" value="DNA2/NAM7 HELICASE FAMILY MEMBER"/>
    <property type="match status" value="1"/>
</dbReference>
<keyword evidence="2 3" id="KW-0067">ATP-binding</keyword>
<keyword evidence="1 3" id="KW-0547">Nucleotide-binding</keyword>
<dbReference type="InterPro" id="IPR006345">
    <property type="entry name" value="RecD2"/>
</dbReference>
<dbReference type="OrthoDB" id="9803432at2"/>
<dbReference type="HAMAP" id="MF_01488">
    <property type="entry name" value="RecD2"/>
    <property type="match status" value="1"/>
</dbReference>
<dbReference type="Pfam" id="PF13245">
    <property type="entry name" value="AAA_19"/>
    <property type="match status" value="1"/>
</dbReference>
<comment type="catalytic activity">
    <reaction evidence="3">
        <text>ATP + H2O = ADP + phosphate + H(+)</text>
        <dbReference type="Rhea" id="RHEA:13065"/>
        <dbReference type="ChEBI" id="CHEBI:15377"/>
        <dbReference type="ChEBI" id="CHEBI:15378"/>
        <dbReference type="ChEBI" id="CHEBI:30616"/>
        <dbReference type="ChEBI" id="CHEBI:43474"/>
        <dbReference type="ChEBI" id="CHEBI:456216"/>
        <dbReference type="EC" id="5.6.2.3"/>
    </reaction>
</comment>
<name>A0A315Y567_RUMFL</name>
<evidence type="ECO:0000313" key="6">
    <source>
        <dbReference type="Proteomes" id="UP000245720"/>
    </source>
</evidence>
<comment type="function">
    <text evidence="3">DNA-dependent ATPase and ATP-dependent 5'-3' DNA helicase. Has no activity on blunt DNA or DNA with 3'-overhangs, requires at least 10 bases of 5'-ssDNA for helicase activity.</text>
</comment>
<feature type="binding site" evidence="3">
    <location>
        <begin position="346"/>
        <end position="350"/>
    </location>
    <ligand>
        <name>ATP</name>
        <dbReference type="ChEBI" id="CHEBI:30616"/>
    </ligand>
</feature>
<dbReference type="Pfam" id="PF23139">
    <property type="entry name" value="OB_YrrC"/>
    <property type="match status" value="1"/>
</dbReference>
<keyword evidence="3" id="KW-0413">Isomerase</keyword>
<dbReference type="Gene3D" id="3.40.50.300">
    <property type="entry name" value="P-loop containing nucleotide triphosphate hydrolases"/>
    <property type="match status" value="2"/>
</dbReference>
<evidence type="ECO:0000256" key="2">
    <source>
        <dbReference type="ARBA" id="ARBA00022840"/>
    </source>
</evidence>
<dbReference type="Gene3D" id="2.30.30.940">
    <property type="match status" value="1"/>
</dbReference>
<dbReference type="CDD" id="cd17933">
    <property type="entry name" value="DEXSc_RecD-like"/>
    <property type="match status" value="1"/>
</dbReference>
<gene>
    <name evidence="3" type="primary">recD2</name>
    <name evidence="5" type="ORF">IE37_00444</name>
</gene>
<accession>A0A315Y567</accession>
<dbReference type="InterPro" id="IPR055446">
    <property type="entry name" value="RecD2_N_OB"/>
</dbReference>
<dbReference type="InterPro" id="IPR029493">
    <property type="entry name" value="RecD2-like_HHH"/>
</dbReference>
<dbReference type="GO" id="GO:0003677">
    <property type="term" value="F:DNA binding"/>
    <property type="evidence" value="ECO:0007669"/>
    <property type="project" value="UniProtKB-UniRule"/>
</dbReference>
<dbReference type="AlphaFoldDB" id="A0A315Y567"/>
<dbReference type="GO" id="GO:0006310">
    <property type="term" value="P:DNA recombination"/>
    <property type="evidence" value="ECO:0007669"/>
    <property type="project" value="InterPro"/>
</dbReference>
<dbReference type="InterPro" id="IPR010994">
    <property type="entry name" value="RuvA_2-like"/>
</dbReference>
<dbReference type="Pfam" id="PF13538">
    <property type="entry name" value="UvrD_C_2"/>
    <property type="match status" value="1"/>
</dbReference>
<evidence type="ECO:0000256" key="1">
    <source>
        <dbReference type="ARBA" id="ARBA00022741"/>
    </source>
</evidence>
<dbReference type="Pfam" id="PF18335">
    <property type="entry name" value="SH3_13"/>
    <property type="match status" value="1"/>
</dbReference>
<keyword evidence="3" id="KW-0378">Hydrolase</keyword>
<dbReference type="InterPro" id="IPR003593">
    <property type="entry name" value="AAA+_ATPase"/>
</dbReference>
<dbReference type="SUPFAM" id="SSF52540">
    <property type="entry name" value="P-loop containing nucleoside triphosphate hydrolases"/>
    <property type="match status" value="1"/>
</dbReference>
<dbReference type="GO" id="GO:0016887">
    <property type="term" value="F:ATP hydrolysis activity"/>
    <property type="evidence" value="ECO:0007669"/>
    <property type="project" value="RHEA"/>
</dbReference>
<reference evidence="5 6" key="1">
    <citation type="submission" date="2018-05" db="EMBL/GenBank/DDBJ databases">
        <title>The Hungate 1000. A catalogue of reference genomes from the rumen microbiome.</title>
        <authorList>
            <person name="Kelly W."/>
        </authorList>
    </citation>
    <scope>NUCLEOTIDE SEQUENCE [LARGE SCALE GENOMIC DNA]</scope>
    <source>
        <strain evidence="5 6">SAb67</strain>
    </source>
</reference>
<dbReference type="Gene3D" id="1.10.150.20">
    <property type="entry name" value="5' to 3' exonuclease, C-terminal subdomain"/>
    <property type="match status" value="1"/>
</dbReference>
<dbReference type="NCBIfam" id="TIGR01448">
    <property type="entry name" value="recD_rel"/>
    <property type="match status" value="1"/>
</dbReference>
<dbReference type="PANTHER" id="PTHR43788:SF6">
    <property type="entry name" value="DNA HELICASE B"/>
    <property type="match status" value="1"/>
</dbReference>
<dbReference type="SUPFAM" id="SSF47781">
    <property type="entry name" value="RuvA domain 2-like"/>
    <property type="match status" value="1"/>
</dbReference>
<dbReference type="GO" id="GO:0017116">
    <property type="term" value="F:single-stranded DNA helicase activity"/>
    <property type="evidence" value="ECO:0007669"/>
    <property type="project" value="TreeGrafter"/>
</dbReference>
<dbReference type="Pfam" id="PF14520">
    <property type="entry name" value="HHH_5"/>
    <property type="match status" value="1"/>
</dbReference>